<reference evidence="6" key="1">
    <citation type="submission" date="2009-07" db="EMBL/GenBank/DDBJ databases">
        <title>Complete sequence of Geobacter sp. M21.</title>
        <authorList>
            <consortium name="US DOE Joint Genome Institute"/>
            <person name="Lucas S."/>
            <person name="Copeland A."/>
            <person name="Lapidus A."/>
            <person name="Glavina del Rio T."/>
            <person name="Dalin E."/>
            <person name="Tice H."/>
            <person name="Bruce D."/>
            <person name="Goodwin L."/>
            <person name="Pitluck S."/>
            <person name="Saunders E."/>
            <person name="Brettin T."/>
            <person name="Detter J.C."/>
            <person name="Han C."/>
            <person name="Larimer F."/>
            <person name="Land M."/>
            <person name="Hauser L."/>
            <person name="Kyrpides N."/>
            <person name="Ovchinnikova G."/>
            <person name="Lovley D."/>
        </authorList>
    </citation>
    <scope>NUCLEOTIDE SEQUENCE [LARGE SCALE GENOMIC DNA]</scope>
    <source>
        <strain evidence="6">M21</strain>
    </source>
</reference>
<dbReference type="HOGENOM" id="CLU_000022_45_5_7"/>
<evidence type="ECO:0000256" key="2">
    <source>
        <dbReference type="ARBA" id="ARBA00022832"/>
    </source>
</evidence>
<dbReference type="KEGG" id="gem:GM21_2093"/>
<evidence type="ECO:0000259" key="5">
    <source>
        <dbReference type="Pfam" id="PF00501"/>
    </source>
</evidence>
<dbReference type="GO" id="GO:0004467">
    <property type="term" value="F:long-chain fatty acid-CoA ligase activity"/>
    <property type="evidence" value="ECO:0007669"/>
    <property type="project" value="UniProtKB-EC"/>
</dbReference>
<dbReference type="eggNOG" id="COG1022">
    <property type="taxonomic scope" value="Bacteria"/>
</dbReference>
<dbReference type="GO" id="GO:0016020">
    <property type="term" value="C:membrane"/>
    <property type="evidence" value="ECO:0007669"/>
    <property type="project" value="TreeGrafter"/>
</dbReference>
<evidence type="ECO:0000256" key="4">
    <source>
        <dbReference type="ARBA" id="ARBA00024484"/>
    </source>
</evidence>
<feature type="domain" description="AMP-dependent synthetase/ligase" evidence="5">
    <location>
        <begin position="14"/>
        <end position="429"/>
    </location>
</feature>
<gene>
    <name evidence="6" type="ordered locus">GM21_2093</name>
</gene>
<dbReference type="Gene3D" id="3.30.300.30">
    <property type="match status" value="1"/>
</dbReference>
<organism evidence="6">
    <name type="scientific">Geobacter sp. (strain M21)</name>
    <dbReference type="NCBI Taxonomy" id="443144"/>
    <lineage>
        <taxon>Bacteria</taxon>
        <taxon>Pseudomonadati</taxon>
        <taxon>Thermodesulfobacteriota</taxon>
        <taxon>Desulfuromonadia</taxon>
        <taxon>Geobacterales</taxon>
        <taxon>Geobacteraceae</taxon>
        <taxon>Geobacter</taxon>
    </lineage>
</organism>
<comment type="catalytic activity">
    <reaction evidence="4">
        <text>a long-chain fatty acid + ATP + CoA = a long-chain fatty acyl-CoA + AMP + diphosphate</text>
        <dbReference type="Rhea" id="RHEA:15421"/>
        <dbReference type="ChEBI" id="CHEBI:30616"/>
        <dbReference type="ChEBI" id="CHEBI:33019"/>
        <dbReference type="ChEBI" id="CHEBI:57287"/>
        <dbReference type="ChEBI" id="CHEBI:57560"/>
        <dbReference type="ChEBI" id="CHEBI:83139"/>
        <dbReference type="ChEBI" id="CHEBI:456215"/>
        <dbReference type="EC" id="6.2.1.3"/>
    </reaction>
    <physiologicalReaction direction="left-to-right" evidence="4">
        <dbReference type="Rhea" id="RHEA:15422"/>
    </physiologicalReaction>
</comment>
<protein>
    <submittedName>
        <fullName evidence="6">AMP-dependent synthetase and ligase</fullName>
    </submittedName>
</protein>
<dbReference type="Pfam" id="PF23562">
    <property type="entry name" value="AMP-binding_C_3"/>
    <property type="match status" value="1"/>
</dbReference>
<dbReference type="InterPro" id="IPR042099">
    <property type="entry name" value="ANL_N_sf"/>
</dbReference>
<dbReference type="AlphaFoldDB" id="C6E950"/>
<keyword evidence="1 6" id="KW-0436">Ligase</keyword>
<accession>C6E950</accession>
<dbReference type="Gene3D" id="3.40.50.12780">
    <property type="entry name" value="N-terminal domain of ligase-like"/>
    <property type="match status" value="1"/>
</dbReference>
<dbReference type="OrthoDB" id="9799237at2"/>
<evidence type="ECO:0000256" key="3">
    <source>
        <dbReference type="ARBA" id="ARBA00023098"/>
    </source>
</evidence>
<dbReference type="SUPFAM" id="SSF56801">
    <property type="entry name" value="Acetyl-CoA synthetase-like"/>
    <property type="match status" value="1"/>
</dbReference>
<dbReference type="PANTHER" id="PTHR43272">
    <property type="entry name" value="LONG-CHAIN-FATTY-ACID--COA LIGASE"/>
    <property type="match status" value="1"/>
</dbReference>
<dbReference type="InterPro" id="IPR020845">
    <property type="entry name" value="AMP-binding_CS"/>
</dbReference>
<dbReference type="CDD" id="cd05907">
    <property type="entry name" value="VL_LC_FACS_like"/>
    <property type="match status" value="1"/>
</dbReference>
<dbReference type="Pfam" id="PF00501">
    <property type="entry name" value="AMP-binding"/>
    <property type="match status" value="1"/>
</dbReference>
<name>C6E950_GEOSM</name>
<sequence length="603" mass="67630">METVPYLSIPDMLRHSAGQYQALNAVEFRKNGQWVILSYAQFYNRALMVSRGLRKLGMKPGDRIAILSENRAGWIIADMGILCAGGVTVPVYATGTPEQIAYALSSCGARIVFVSSKVQYRKLLQVRDALPDLELVVSFERFLGEAALQVTTFYQLSEVDDPILDAERGEIESVIDSLTPEMPATIIYTSGTTGTPKGAVLTHGNLVFDVRATLDKVGGVGQGDLFLSFLPLSHVFERSAGYYLPLSCGAAIAFADSMEKISENMMELHPTIMVCVPRFFEKIYSRIYEAVHQLSLFKRKMFRRALAVGRRYAYARYIDKYVPFWLSLQHAIADRLVFSKLRSRFGDRLKFCASGGAPLDREINEFFWSIGVPVFEGYGLTETSPVLCSNSFDALRFGSVGTPLASTEIAIAGDGEVLARGPQVMAGYFNDEAATREALVDGWFRTGDIGRMEEGYLYITDRKKDLIVTAAGKNIAPQPIENLLKRDKYISQAYVYGDRKPYLTALLVPTLERLLEFAQERKIAYHDLEDLVVHQPVIELYKSRVEAVNKELAPYQTIKKFALLPRDFTMDSGELTPTLKVKRQVISERYRDRIDHLYNGSES</sequence>
<dbReference type="InterPro" id="IPR045851">
    <property type="entry name" value="AMP-bd_C_sf"/>
</dbReference>
<evidence type="ECO:0000313" key="6">
    <source>
        <dbReference type="EMBL" id="ACT18145.1"/>
    </source>
</evidence>
<dbReference type="STRING" id="443144.GM21_2093"/>
<keyword evidence="3" id="KW-0443">Lipid metabolism</keyword>
<dbReference type="PANTHER" id="PTHR43272:SF32">
    <property type="entry name" value="AMP-DEPENDENT SYNTHETASE_LIGASE DOMAIN-CONTAINING PROTEIN"/>
    <property type="match status" value="1"/>
</dbReference>
<proteinExistence type="predicted"/>
<dbReference type="InterPro" id="IPR000873">
    <property type="entry name" value="AMP-dep_synth/lig_dom"/>
</dbReference>
<dbReference type="PROSITE" id="PS00455">
    <property type="entry name" value="AMP_BINDING"/>
    <property type="match status" value="1"/>
</dbReference>
<evidence type="ECO:0000256" key="1">
    <source>
        <dbReference type="ARBA" id="ARBA00022598"/>
    </source>
</evidence>
<keyword evidence="2" id="KW-0276">Fatty acid metabolism</keyword>
<dbReference type="EMBL" id="CP001661">
    <property type="protein sequence ID" value="ACT18145.1"/>
    <property type="molecule type" value="Genomic_DNA"/>
</dbReference>